<comment type="caution">
    <text evidence="3">The sequence shown here is derived from an EMBL/GenBank/DDBJ whole genome shotgun (WGS) entry which is preliminary data.</text>
</comment>
<proteinExistence type="inferred from homology"/>
<dbReference type="HAMAP" id="MF_00048">
    <property type="entry name" value="UPF0102"/>
    <property type="match status" value="1"/>
</dbReference>
<sequence length="119" mass="13559">MNHLKLGEQGEDLAVAFLQQQGYQLLARRFRCRIGEIDIIVKKSGMIVFVEVKTRRSVLFGTPAQAVNRKKQDKIINTALNYLNYTNNTRLPIRFDILEVMIAGEGKPVCNHIINAFGR</sequence>
<reference evidence="3 4" key="1">
    <citation type="submission" date="2019-03" db="EMBL/GenBank/DDBJ databases">
        <title>Genomic Encyclopedia of Type Strains, Phase IV (KMG-IV): sequencing the most valuable type-strain genomes for metagenomic binning, comparative biology and taxonomic classification.</title>
        <authorList>
            <person name="Goeker M."/>
        </authorList>
    </citation>
    <scope>NUCLEOTIDE SEQUENCE [LARGE SCALE GENOMIC DNA]</scope>
    <source>
        <strain evidence="3 4">DSM 15969</strain>
    </source>
</reference>
<dbReference type="CDD" id="cd20736">
    <property type="entry name" value="PoNe_Nuclease"/>
    <property type="match status" value="1"/>
</dbReference>
<keyword evidence="4" id="KW-1185">Reference proteome</keyword>
<keyword evidence="3" id="KW-0255">Endonuclease</keyword>
<evidence type="ECO:0000256" key="2">
    <source>
        <dbReference type="HAMAP-Rule" id="MF_00048"/>
    </source>
</evidence>
<dbReference type="Proteomes" id="UP000295063">
    <property type="component" value="Unassembled WGS sequence"/>
</dbReference>
<dbReference type="NCBIfam" id="NF009150">
    <property type="entry name" value="PRK12497.1-3"/>
    <property type="match status" value="1"/>
</dbReference>
<protein>
    <recommendedName>
        <fullName evidence="2">UPF0102 protein EV210_101405</fullName>
    </recommendedName>
</protein>
<dbReference type="InterPro" id="IPR011856">
    <property type="entry name" value="tRNA_endonuc-like_dom_sf"/>
</dbReference>
<dbReference type="GO" id="GO:0003676">
    <property type="term" value="F:nucleic acid binding"/>
    <property type="evidence" value="ECO:0007669"/>
    <property type="project" value="InterPro"/>
</dbReference>
<organism evidence="3 4">
    <name type="scientific">Anaerospora hongkongensis</name>
    <dbReference type="NCBI Taxonomy" id="244830"/>
    <lineage>
        <taxon>Bacteria</taxon>
        <taxon>Bacillati</taxon>
        <taxon>Bacillota</taxon>
        <taxon>Negativicutes</taxon>
        <taxon>Selenomonadales</taxon>
        <taxon>Sporomusaceae</taxon>
        <taxon>Anaerospora</taxon>
    </lineage>
</organism>
<dbReference type="InterPro" id="IPR003509">
    <property type="entry name" value="UPF0102_YraN-like"/>
</dbReference>
<dbReference type="InterPro" id="IPR011335">
    <property type="entry name" value="Restrct_endonuc-II-like"/>
</dbReference>
<gene>
    <name evidence="3" type="ORF">EV210_101405</name>
</gene>
<keyword evidence="3" id="KW-0540">Nuclease</keyword>
<dbReference type="Pfam" id="PF02021">
    <property type="entry name" value="UPF0102"/>
    <property type="match status" value="1"/>
</dbReference>
<keyword evidence="3" id="KW-0378">Hydrolase</keyword>
<dbReference type="PANTHER" id="PTHR34039">
    <property type="entry name" value="UPF0102 PROTEIN YRAN"/>
    <property type="match status" value="1"/>
</dbReference>
<evidence type="ECO:0000313" key="3">
    <source>
        <dbReference type="EMBL" id="TCL40204.1"/>
    </source>
</evidence>
<dbReference type="RefSeq" id="WP_132074750.1">
    <property type="nucleotide sequence ID" value="NZ_DAMAKO010000002.1"/>
</dbReference>
<dbReference type="AlphaFoldDB" id="A0A4R1Q522"/>
<dbReference type="GO" id="GO:0004519">
    <property type="term" value="F:endonuclease activity"/>
    <property type="evidence" value="ECO:0007669"/>
    <property type="project" value="UniProtKB-KW"/>
</dbReference>
<dbReference type="PANTHER" id="PTHR34039:SF1">
    <property type="entry name" value="UPF0102 PROTEIN YRAN"/>
    <property type="match status" value="1"/>
</dbReference>
<dbReference type="EMBL" id="SLUI01000001">
    <property type="protein sequence ID" value="TCL40204.1"/>
    <property type="molecule type" value="Genomic_DNA"/>
</dbReference>
<dbReference type="NCBIfam" id="TIGR00252">
    <property type="entry name" value="YraN family protein"/>
    <property type="match status" value="1"/>
</dbReference>
<evidence type="ECO:0000256" key="1">
    <source>
        <dbReference type="ARBA" id="ARBA00006738"/>
    </source>
</evidence>
<dbReference type="OrthoDB" id="9802516at2"/>
<name>A0A4R1Q522_9FIRM</name>
<comment type="similarity">
    <text evidence="1 2">Belongs to the UPF0102 family.</text>
</comment>
<dbReference type="Gene3D" id="3.40.1350.10">
    <property type="match status" value="1"/>
</dbReference>
<evidence type="ECO:0000313" key="4">
    <source>
        <dbReference type="Proteomes" id="UP000295063"/>
    </source>
</evidence>
<dbReference type="SUPFAM" id="SSF52980">
    <property type="entry name" value="Restriction endonuclease-like"/>
    <property type="match status" value="1"/>
</dbReference>
<accession>A0A4R1Q522</accession>
<dbReference type="NCBIfam" id="NF009154">
    <property type="entry name" value="PRK12497.3-3"/>
    <property type="match status" value="1"/>
</dbReference>